<feature type="domain" description="Tetratrico peptide repeat group 5" evidence="1">
    <location>
        <begin position="44"/>
        <end position="161"/>
    </location>
</feature>
<dbReference type="InterPro" id="IPR011990">
    <property type="entry name" value="TPR-like_helical_dom_sf"/>
</dbReference>
<sequence>MTEISTDWERRTAEAWAAIDSYAEDDFVRLIGELADELPAGSAVAAFERACAWDSTGHSDLAVPLYQEALETGLTGIRRRRAVIQMSSSLRNIGRAQESVVLLTAEREAGHDELDDAVAATLALALTDVGREREAVSVAVAALAPHLPRYQRSMANYARLLVEP</sequence>
<dbReference type="InterPro" id="IPR041656">
    <property type="entry name" value="TPR_5"/>
</dbReference>
<reference evidence="3" key="1">
    <citation type="submission" date="2016-10" db="EMBL/GenBank/DDBJ databases">
        <authorList>
            <person name="Varghese N."/>
            <person name="Submissions S."/>
        </authorList>
    </citation>
    <scope>NUCLEOTIDE SEQUENCE [LARGE SCALE GENOMIC DNA]</scope>
    <source>
        <strain evidence="3">DSM 44718</strain>
    </source>
</reference>
<dbReference type="Pfam" id="PF12688">
    <property type="entry name" value="TPR_5"/>
    <property type="match status" value="1"/>
</dbReference>
<dbReference type="EMBL" id="FNQB01000002">
    <property type="protein sequence ID" value="SDZ22221.1"/>
    <property type="molecule type" value="Genomic_DNA"/>
</dbReference>
<evidence type="ECO:0000313" key="3">
    <source>
        <dbReference type="Proteomes" id="UP000199632"/>
    </source>
</evidence>
<dbReference type="RefSeq" id="WP_090793463.1">
    <property type="nucleotide sequence ID" value="NZ_BOND01000008.1"/>
</dbReference>
<dbReference type="STRING" id="137265.SAMN05421684_3618"/>
<accession>A0A1H3RAF0</accession>
<dbReference type="AlphaFoldDB" id="A0A1H3RAF0"/>
<evidence type="ECO:0000259" key="1">
    <source>
        <dbReference type="Pfam" id="PF12688"/>
    </source>
</evidence>
<keyword evidence="3" id="KW-1185">Reference proteome</keyword>
<gene>
    <name evidence="2" type="ORF">SAMN05421684_3618</name>
</gene>
<proteinExistence type="predicted"/>
<dbReference type="Gene3D" id="1.25.40.10">
    <property type="entry name" value="Tetratricopeptide repeat domain"/>
    <property type="match status" value="1"/>
</dbReference>
<name>A0A1H3RAF0_9ACTN</name>
<organism evidence="2 3">
    <name type="scientific">Asanoa ishikariensis</name>
    <dbReference type="NCBI Taxonomy" id="137265"/>
    <lineage>
        <taxon>Bacteria</taxon>
        <taxon>Bacillati</taxon>
        <taxon>Actinomycetota</taxon>
        <taxon>Actinomycetes</taxon>
        <taxon>Micromonosporales</taxon>
        <taxon>Micromonosporaceae</taxon>
        <taxon>Asanoa</taxon>
    </lineage>
</organism>
<evidence type="ECO:0000313" key="2">
    <source>
        <dbReference type="EMBL" id="SDZ22221.1"/>
    </source>
</evidence>
<protein>
    <submittedName>
        <fullName evidence="2">Tetratrico peptide repeat-containing protein</fullName>
    </submittedName>
</protein>
<dbReference type="Proteomes" id="UP000199632">
    <property type="component" value="Unassembled WGS sequence"/>
</dbReference>
<dbReference type="OrthoDB" id="193829at2"/>